<protein>
    <recommendedName>
        <fullName evidence="9 11">Signal peptidase I</fullName>
        <ecNumber evidence="11">3.4.21.89</ecNumber>
    </recommendedName>
</protein>
<feature type="transmembrane region" description="Helical" evidence="12">
    <location>
        <begin position="136"/>
        <end position="152"/>
    </location>
</feature>
<evidence type="ECO:0000256" key="8">
    <source>
        <dbReference type="ARBA" id="ARBA00023136"/>
    </source>
</evidence>
<keyword evidence="5" id="KW-0256">Endoplasmic reticulum</keyword>
<dbReference type="GO" id="GO:0006465">
    <property type="term" value="P:signal peptide processing"/>
    <property type="evidence" value="ECO:0007669"/>
    <property type="project" value="UniProtKB-UniRule"/>
</dbReference>
<dbReference type="GO" id="GO:0016020">
    <property type="term" value="C:membrane"/>
    <property type="evidence" value="ECO:0007669"/>
    <property type="project" value="UniProtKB-UniRule"/>
</dbReference>
<dbReference type="GO" id="GO:0009003">
    <property type="term" value="F:signal peptidase activity"/>
    <property type="evidence" value="ECO:0007669"/>
    <property type="project" value="UniProtKB-EC"/>
</dbReference>
<gene>
    <name evidence="14" type="ORF">H9Q79_05465</name>
</gene>
<dbReference type="Pfam" id="PF10502">
    <property type="entry name" value="Peptidase_S26"/>
    <property type="match status" value="1"/>
</dbReference>
<evidence type="ECO:0000256" key="3">
    <source>
        <dbReference type="ARBA" id="ARBA00022692"/>
    </source>
</evidence>
<dbReference type="InterPro" id="IPR019533">
    <property type="entry name" value="Peptidase_S26"/>
</dbReference>
<keyword evidence="6" id="KW-0735">Signal-anchor</keyword>
<comment type="subcellular location">
    <subcellularLocation>
        <location evidence="1">Endoplasmic reticulum membrane</location>
        <topology evidence="1">Single-pass type II membrane protein</topology>
    </subcellularLocation>
</comment>
<evidence type="ECO:0000313" key="15">
    <source>
        <dbReference type="Proteomes" id="UP000515860"/>
    </source>
</evidence>
<dbReference type="Gene3D" id="2.10.109.10">
    <property type="entry name" value="Umud Fragment, subunit A"/>
    <property type="match status" value="1"/>
</dbReference>
<keyword evidence="15" id="KW-1185">Reference proteome</keyword>
<dbReference type="SUPFAM" id="SSF51306">
    <property type="entry name" value="LexA/Signal peptidase"/>
    <property type="match status" value="1"/>
</dbReference>
<evidence type="ECO:0000256" key="7">
    <source>
        <dbReference type="ARBA" id="ARBA00022989"/>
    </source>
</evidence>
<dbReference type="KEGG" id="whj:H9Q79_05465"/>
<evidence type="ECO:0000256" key="6">
    <source>
        <dbReference type="ARBA" id="ARBA00022968"/>
    </source>
</evidence>
<dbReference type="InterPro" id="IPR019756">
    <property type="entry name" value="Pept_S26A_signal_pept_1_Ser-AS"/>
</dbReference>
<dbReference type="GO" id="GO:0004252">
    <property type="term" value="F:serine-type endopeptidase activity"/>
    <property type="evidence" value="ECO:0007669"/>
    <property type="project" value="UniProtKB-UniRule"/>
</dbReference>
<evidence type="ECO:0000256" key="11">
    <source>
        <dbReference type="NCBIfam" id="TIGR02228"/>
    </source>
</evidence>
<evidence type="ECO:0000256" key="10">
    <source>
        <dbReference type="ARBA" id="ARBA00045533"/>
    </source>
</evidence>
<name>A0A7G9GG06_9FIRM</name>
<dbReference type="InterPro" id="IPR001733">
    <property type="entry name" value="Peptidase_S26B"/>
</dbReference>
<evidence type="ECO:0000256" key="9">
    <source>
        <dbReference type="ARBA" id="ARBA00033305"/>
    </source>
</evidence>
<dbReference type="PANTHER" id="PTHR10806">
    <property type="entry name" value="SIGNAL PEPTIDASE COMPLEX CATALYTIC SUBUNIT SEC11"/>
    <property type="match status" value="1"/>
</dbReference>
<feature type="transmembrane region" description="Helical" evidence="12">
    <location>
        <begin position="12"/>
        <end position="32"/>
    </location>
</feature>
<dbReference type="NCBIfam" id="TIGR02228">
    <property type="entry name" value="sigpep_I_arch"/>
    <property type="match status" value="1"/>
</dbReference>
<evidence type="ECO:0000313" key="14">
    <source>
        <dbReference type="EMBL" id="QNM09738.1"/>
    </source>
</evidence>
<dbReference type="AlphaFoldDB" id="A0A7G9GG06"/>
<sequence>MFRKLCSAAGNILIIAAALFFSLMAVLLLMGFRPYVVRSGSMEPALQTGSLCFVNVRASYQDMKQGDVAAFRLSGGGQVLHRVIQVTEEGMETKGDANDLSDGISVTEGNYIGKAMFSVPALGYLIVAVQSGKGKILCFTGIVCLLIAGMLSKEKAGSRKEKHNR</sequence>
<accession>A0A7G9GG06</accession>
<keyword evidence="4 14" id="KW-0378">Hydrolase</keyword>
<evidence type="ECO:0000256" key="12">
    <source>
        <dbReference type="SAM" id="Phobius"/>
    </source>
</evidence>
<evidence type="ECO:0000256" key="5">
    <source>
        <dbReference type="ARBA" id="ARBA00022824"/>
    </source>
</evidence>
<evidence type="ECO:0000256" key="2">
    <source>
        <dbReference type="ARBA" id="ARBA00022670"/>
    </source>
</evidence>
<keyword evidence="8 12" id="KW-0472">Membrane</keyword>
<reference evidence="14 15" key="1">
    <citation type="submission" date="2020-08" db="EMBL/GenBank/DDBJ databases">
        <authorList>
            <person name="Liu C."/>
            <person name="Sun Q."/>
        </authorList>
    </citation>
    <scope>NUCLEOTIDE SEQUENCE [LARGE SCALE GENOMIC DNA]</scope>
    <source>
        <strain evidence="14 15">NSJ-29</strain>
    </source>
</reference>
<evidence type="ECO:0000256" key="4">
    <source>
        <dbReference type="ARBA" id="ARBA00022801"/>
    </source>
</evidence>
<evidence type="ECO:0000256" key="1">
    <source>
        <dbReference type="ARBA" id="ARBA00004648"/>
    </source>
</evidence>
<dbReference type="Proteomes" id="UP000515860">
    <property type="component" value="Chromosome"/>
</dbReference>
<evidence type="ECO:0000259" key="13">
    <source>
        <dbReference type="Pfam" id="PF10502"/>
    </source>
</evidence>
<dbReference type="PROSITE" id="PS00501">
    <property type="entry name" value="SPASE_I_1"/>
    <property type="match status" value="1"/>
</dbReference>
<dbReference type="PANTHER" id="PTHR10806:SF6">
    <property type="entry name" value="SIGNAL PEPTIDASE COMPLEX CATALYTIC SUBUNIT SEC11"/>
    <property type="match status" value="1"/>
</dbReference>
<dbReference type="CDD" id="cd06530">
    <property type="entry name" value="S26_SPase_I"/>
    <property type="match status" value="1"/>
</dbReference>
<dbReference type="EMBL" id="CP060635">
    <property type="protein sequence ID" value="QNM09738.1"/>
    <property type="molecule type" value="Genomic_DNA"/>
</dbReference>
<dbReference type="EC" id="3.4.21.89" evidence="11"/>
<feature type="domain" description="Peptidase S26" evidence="13">
    <location>
        <begin position="16"/>
        <end position="86"/>
    </location>
</feature>
<keyword evidence="3 12" id="KW-0812">Transmembrane</keyword>
<proteinExistence type="predicted"/>
<organism evidence="14 15">
    <name type="scientific">Wansuia hejianensis</name>
    <dbReference type="NCBI Taxonomy" id="2763667"/>
    <lineage>
        <taxon>Bacteria</taxon>
        <taxon>Bacillati</taxon>
        <taxon>Bacillota</taxon>
        <taxon>Clostridia</taxon>
        <taxon>Lachnospirales</taxon>
        <taxon>Lachnospiraceae</taxon>
        <taxon>Wansuia</taxon>
    </lineage>
</organism>
<keyword evidence="2" id="KW-0645">Protease</keyword>
<dbReference type="RefSeq" id="WP_249329359.1">
    <property type="nucleotide sequence ID" value="NZ_CP060635.1"/>
</dbReference>
<keyword evidence="7 12" id="KW-1133">Transmembrane helix</keyword>
<dbReference type="InterPro" id="IPR036286">
    <property type="entry name" value="LexA/Signal_pep-like_sf"/>
</dbReference>
<comment type="function">
    <text evidence="10">Catalytic component of the signal peptidase complex (SPC) which catalyzes the cleavage of N-terminal signal sequences from nascent proteins as they are translocated into the lumen of the endoplasmic reticulum. Specifically cleaves N-terminal signal peptides that contain a hydrophobic alpha-helix (h-region) shorter than 18-20 amino acids.</text>
</comment>